<dbReference type="InterPro" id="IPR009562">
    <property type="entry name" value="DUF1178"/>
</dbReference>
<comment type="caution">
    <text evidence="1">The sequence shown here is derived from an EMBL/GenBank/DDBJ whole genome shotgun (WGS) entry which is preliminary data.</text>
</comment>
<reference evidence="1 2" key="1">
    <citation type="submission" date="2018-05" db="EMBL/GenBank/DDBJ databases">
        <title>Genomic Encyclopedia of Type Strains, Phase IV (KMG-IV): sequencing the most valuable type-strain genomes for metagenomic binning, comparative biology and taxonomic classification.</title>
        <authorList>
            <person name="Goeker M."/>
        </authorList>
    </citation>
    <scope>NUCLEOTIDE SEQUENCE [LARGE SCALE GENOMIC DNA]</scope>
    <source>
        <strain evidence="1 2">DSM 26006</strain>
    </source>
</reference>
<dbReference type="PIRSF" id="PIRSF032131">
    <property type="entry name" value="UCP032131"/>
    <property type="match status" value="1"/>
</dbReference>
<gene>
    <name evidence="1" type="ORF">DFR36_101242</name>
</gene>
<dbReference type="OrthoDB" id="5295943at2"/>
<dbReference type="EMBL" id="QGUB01000001">
    <property type="protein sequence ID" value="PWW48733.1"/>
    <property type="molecule type" value="Genomic_DNA"/>
</dbReference>
<name>A0A317RFY7_9BURK</name>
<dbReference type="Pfam" id="PF06676">
    <property type="entry name" value="DUF1178"/>
    <property type="match status" value="1"/>
</dbReference>
<evidence type="ECO:0000313" key="2">
    <source>
        <dbReference type="Proteomes" id="UP000246483"/>
    </source>
</evidence>
<evidence type="ECO:0008006" key="3">
    <source>
        <dbReference type="Google" id="ProtNLM"/>
    </source>
</evidence>
<accession>A0A317RFY7</accession>
<dbReference type="RefSeq" id="WP_019373277.1">
    <property type="nucleotide sequence ID" value="NZ_ALEE01000230.1"/>
</dbReference>
<evidence type="ECO:0000313" key="1">
    <source>
        <dbReference type="EMBL" id="PWW48733.1"/>
    </source>
</evidence>
<sequence>MKVLDLHCPQDHRFEGWFASEAEFQQQLEGGLLQCPLCFSAEIRKGLSAPRLNLRSARRDAGGARHPDAAVATASEAPAAAEARDQALLPGALQAAWLQLARHIVAHTEDVGDRFAHEARRIHHGQAQERGIRGRATPEEAAELLEEGIAVAPLWLPDAAKETLQ</sequence>
<organism evidence="1 2">
    <name type="scientific">Melaminivora alkalimesophila</name>
    <dbReference type="NCBI Taxonomy" id="1165852"/>
    <lineage>
        <taxon>Bacteria</taxon>
        <taxon>Pseudomonadati</taxon>
        <taxon>Pseudomonadota</taxon>
        <taxon>Betaproteobacteria</taxon>
        <taxon>Burkholderiales</taxon>
        <taxon>Comamonadaceae</taxon>
        <taxon>Melaminivora</taxon>
    </lineage>
</organism>
<dbReference type="AlphaFoldDB" id="A0A317RFY7"/>
<proteinExistence type="predicted"/>
<dbReference type="Proteomes" id="UP000246483">
    <property type="component" value="Unassembled WGS sequence"/>
</dbReference>
<protein>
    <recommendedName>
        <fullName evidence="3">DUF1178 family protein</fullName>
    </recommendedName>
</protein>
<keyword evidence="2" id="KW-1185">Reference proteome</keyword>